<feature type="transmembrane region" description="Helical" evidence="1">
    <location>
        <begin position="113"/>
        <end position="130"/>
    </location>
</feature>
<sequence>MNIYLLIAGILCFILGLSHSILGELLIFQHKKGHKKIVPTIVKSDLKERHLRIIWATWHLASFLGWCIGAILIKIALKQNLQSTEIAKFIISSITVSMLCSSFLVLIGTKGKHPGWVVFLVIGILTLTGTSK</sequence>
<keyword evidence="1" id="KW-1133">Transmembrane helix</keyword>
<dbReference type="KEGG" id="fek:C1H87_18930"/>
<accession>A0A2K9PUE8</accession>
<dbReference type="EMBL" id="CP025791">
    <property type="protein sequence ID" value="AUP80674.1"/>
    <property type="molecule type" value="Genomic_DNA"/>
</dbReference>
<protein>
    <submittedName>
        <fullName evidence="2">Uncharacterized protein</fullName>
    </submittedName>
</protein>
<dbReference type="InterPro" id="IPR036259">
    <property type="entry name" value="MFS_trans_sf"/>
</dbReference>
<dbReference type="OrthoDB" id="1162797at2"/>
<evidence type="ECO:0000313" key="3">
    <source>
        <dbReference type="Proteomes" id="UP000235826"/>
    </source>
</evidence>
<organism evidence="2 3">
    <name type="scientific">Flavivirga eckloniae</name>
    <dbReference type="NCBI Taxonomy" id="1803846"/>
    <lineage>
        <taxon>Bacteria</taxon>
        <taxon>Pseudomonadati</taxon>
        <taxon>Bacteroidota</taxon>
        <taxon>Flavobacteriia</taxon>
        <taxon>Flavobacteriales</taxon>
        <taxon>Flavobacteriaceae</taxon>
        <taxon>Flavivirga</taxon>
    </lineage>
</organism>
<keyword evidence="1" id="KW-0812">Transmembrane</keyword>
<feature type="transmembrane region" description="Helical" evidence="1">
    <location>
        <begin position="53"/>
        <end position="77"/>
    </location>
</feature>
<name>A0A2K9PUE8_9FLAO</name>
<proteinExistence type="predicted"/>
<dbReference type="SUPFAM" id="SSF103473">
    <property type="entry name" value="MFS general substrate transporter"/>
    <property type="match status" value="1"/>
</dbReference>
<keyword evidence="1" id="KW-0472">Membrane</keyword>
<feature type="transmembrane region" description="Helical" evidence="1">
    <location>
        <begin position="89"/>
        <end position="107"/>
    </location>
</feature>
<dbReference type="AlphaFoldDB" id="A0A2K9PUE8"/>
<evidence type="ECO:0000256" key="1">
    <source>
        <dbReference type="SAM" id="Phobius"/>
    </source>
</evidence>
<evidence type="ECO:0000313" key="2">
    <source>
        <dbReference type="EMBL" id="AUP80674.1"/>
    </source>
</evidence>
<dbReference type="Proteomes" id="UP000235826">
    <property type="component" value="Chromosome"/>
</dbReference>
<keyword evidence="3" id="KW-1185">Reference proteome</keyword>
<dbReference type="RefSeq" id="WP_102757320.1">
    <property type="nucleotide sequence ID" value="NZ_CP025791.1"/>
</dbReference>
<gene>
    <name evidence="2" type="ORF">C1H87_18930</name>
</gene>
<reference evidence="2 3" key="1">
    <citation type="submission" date="2018-01" db="EMBL/GenBank/DDBJ databases">
        <title>Complete genome sequence of Flavivirga eckloniae ECD14 isolated from seaweed Ecklonia cava.</title>
        <authorList>
            <person name="Lee J.H."/>
            <person name="Baik K.S."/>
            <person name="Seong C.N."/>
        </authorList>
    </citation>
    <scope>NUCLEOTIDE SEQUENCE [LARGE SCALE GENOMIC DNA]</scope>
    <source>
        <strain evidence="2 3">ECD14</strain>
    </source>
</reference>